<dbReference type="InterPro" id="IPR013783">
    <property type="entry name" value="Ig-like_fold"/>
</dbReference>
<name>A0A7R5KLA3_9PASS</name>
<evidence type="ECO:0000256" key="1">
    <source>
        <dbReference type="SAM" id="MobiDB-lite"/>
    </source>
</evidence>
<feature type="region of interest" description="Disordered" evidence="1">
    <location>
        <begin position="250"/>
        <end position="277"/>
    </location>
</feature>
<dbReference type="GO" id="GO:1904158">
    <property type="term" value="P:axonemal central apparatus assembly"/>
    <property type="evidence" value="ECO:0007669"/>
    <property type="project" value="TreeGrafter"/>
</dbReference>
<reference evidence="3" key="1">
    <citation type="submission" date="2025-08" db="UniProtKB">
        <authorList>
            <consortium name="RefSeq"/>
        </authorList>
    </citation>
    <scope>IDENTIFICATION</scope>
    <source>
        <tissue evidence="3">Muscle</tissue>
    </source>
</reference>
<dbReference type="PANTHER" id="PTHR23053">
    <property type="entry name" value="DLEC1 DELETED IN LUNG AND ESOPHAGEAL CANCER 1"/>
    <property type="match status" value="1"/>
</dbReference>
<protein>
    <submittedName>
        <fullName evidence="3">Hydrocephalus-inducing protein homolog</fullName>
    </submittedName>
</protein>
<dbReference type="GO" id="GO:0005930">
    <property type="term" value="C:axoneme"/>
    <property type="evidence" value="ECO:0007669"/>
    <property type="project" value="TreeGrafter"/>
</dbReference>
<dbReference type="RefSeq" id="XP_039238438.1">
    <property type="nucleotide sequence ID" value="XM_039382504.1"/>
</dbReference>
<dbReference type="Proteomes" id="UP000504627">
    <property type="component" value="Unplaced"/>
</dbReference>
<organism evidence="2 3">
    <name type="scientific">Pipra filicauda</name>
    <name type="common">Wire-tailed manakin</name>
    <dbReference type="NCBI Taxonomy" id="649802"/>
    <lineage>
        <taxon>Eukaryota</taxon>
        <taxon>Metazoa</taxon>
        <taxon>Chordata</taxon>
        <taxon>Craniata</taxon>
        <taxon>Vertebrata</taxon>
        <taxon>Euteleostomi</taxon>
        <taxon>Archelosauria</taxon>
        <taxon>Archosauria</taxon>
        <taxon>Dinosauria</taxon>
        <taxon>Saurischia</taxon>
        <taxon>Theropoda</taxon>
        <taxon>Coelurosauria</taxon>
        <taxon>Aves</taxon>
        <taxon>Neognathae</taxon>
        <taxon>Neoaves</taxon>
        <taxon>Telluraves</taxon>
        <taxon>Australaves</taxon>
        <taxon>Passeriformes</taxon>
        <taxon>Pipridae</taxon>
        <taxon>Pipra</taxon>
    </lineage>
</organism>
<accession>A0A7R5KLA3</accession>
<dbReference type="GO" id="GO:0003341">
    <property type="term" value="P:cilium movement"/>
    <property type="evidence" value="ECO:0007669"/>
    <property type="project" value="TreeGrafter"/>
</dbReference>
<keyword evidence="2" id="KW-1185">Reference proteome</keyword>
<feature type="region of interest" description="Disordered" evidence="1">
    <location>
        <begin position="138"/>
        <end position="167"/>
    </location>
</feature>
<dbReference type="AlphaFoldDB" id="A0A7R5KLA3"/>
<sequence length="277" mass="31523">MYTEKWEDTTERLPGARWPIKEKVAKAVPEPPHTVLEKSSREVELFLSAQVDYAKFKLDTVEVQMKQTEPFQTDISTFQMSNTGKVALKYSWEVDLEEERPSKSSGKPFSVTLMRYFLSSDTVDHWFKHRASRVHWASPLESTRPQSSRPHSTQPTPSRRRSSQMTCLSKHVSSSMELYPDDLNDPPLFSIEPDCGTIPAGQNQIFHVKFCPMRVGEFKAEMLCSIPNLKPSQKSPSVFVMGKGYLRKAGLKHSTSLQKGETQSSKPKKVQRSAKPE</sequence>
<proteinExistence type="predicted"/>
<dbReference type="GeneID" id="120323494"/>
<dbReference type="InterPro" id="IPR033305">
    <property type="entry name" value="Hydin-like"/>
</dbReference>
<dbReference type="PANTHER" id="PTHR23053:SF0">
    <property type="entry name" value="HYDROCEPHALUS-INDUCING PROTEIN HOMOLOG"/>
    <property type="match status" value="1"/>
</dbReference>
<evidence type="ECO:0000313" key="3">
    <source>
        <dbReference type="RefSeq" id="XP_039238438.1"/>
    </source>
</evidence>
<feature type="compositionally biased region" description="Polar residues" evidence="1">
    <location>
        <begin position="253"/>
        <end position="265"/>
    </location>
</feature>
<feature type="compositionally biased region" description="Low complexity" evidence="1">
    <location>
        <begin position="144"/>
        <end position="157"/>
    </location>
</feature>
<gene>
    <name evidence="3" type="primary">LOC120323494</name>
</gene>
<dbReference type="InParanoid" id="A0A7R5KLA3"/>
<dbReference type="Gene3D" id="2.60.40.10">
    <property type="entry name" value="Immunoglobulins"/>
    <property type="match status" value="1"/>
</dbReference>
<evidence type="ECO:0000313" key="2">
    <source>
        <dbReference type="Proteomes" id="UP000504627"/>
    </source>
</evidence>
<feature type="compositionally biased region" description="Basic residues" evidence="1">
    <location>
        <begin position="266"/>
        <end position="277"/>
    </location>
</feature>